<protein>
    <submittedName>
        <fullName evidence="1">Uncharacterized protein</fullName>
    </submittedName>
</protein>
<reference evidence="1" key="1">
    <citation type="submission" date="2019-08" db="EMBL/GenBank/DDBJ databases">
        <authorList>
            <person name="Kucharzyk K."/>
            <person name="Murdoch R.W."/>
            <person name="Higgins S."/>
            <person name="Loffler F."/>
        </authorList>
    </citation>
    <scope>NUCLEOTIDE SEQUENCE</scope>
</reference>
<accession>A0A645BPM1</accession>
<organism evidence="1">
    <name type="scientific">bioreactor metagenome</name>
    <dbReference type="NCBI Taxonomy" id="1076179"/>
    <lineage>
        <taxon>unclassified sequences</taxon>
        <taxon>metagenomes</taxon>
        <taxon>ecological metagenomes</taxon>
    </lineage>
</organism>
<proteinExistence type="predicted"/>
<dbReference type="AlphaFoldDB" id="A0A645BPM1"/>
<sequence>MAAGDSRVIAGISLLCRKDAGKEQVAIRHGGEDRLDIRLAGAVVTHRAADQYKITNLHLRLESAAAADADQVLDSEIFELLHGDSGGSPADSGGQREHADALIAAHKAAVFTVIGKLLYIA</sequence>
<gene>
    <name evidence="1" type="ORF">SDC9_113440</name>
</gene>
<name>A0A645BPM1_9ZZZZ</name>
<evidence type="ECO:0000313" key="1">
    <source>
        <dbReference type="EMBL" id="MPM66531.1"/>
    </source>
</evidence>
<comment type="caution">
    <text evidence="1">The sequence shown here is derived from an EMBL/GenBank/DDBJ whole genome shotgun (WGS) entry which is preliminary data.</text>
</comment>
<dbReference type="EMBL" id="VSSQ01021142">
    <property type="protein sequence ID" value="MPM66531.1"/>
    <property type="molecule type" value="Genomic_DNA"/>
</dbReference>